<organism evidence="4 5">
    <name type="scientific">Lactonifactor longoviformis DSM 17459</name>
    <dbReference type="NCBI Taxonomy" id="1122155"/>
    <lineage>
        <taxon>Bacteria</taxon>
        <taxon>Bacillati</taxon>
        <taxon>Bacillota</taxon>
        <taxon>Clostridia</taxon>
        <taxon>Eubacteriales</taxon>
        <taxon>Clostridiaceae</taxon>
        <taxon>Lactonifactor</taxon>
    </lineage>
</organism>
<dbReference type="InterPro" id="IPR000182">
    <property type="entry name" value="GNAT_dom"/>
</dbReference>
<dbReference type="PANTHER" id="PTHR43877">
    <property type="entry name" value="AMINOALKYLPHOSPHONATE N-ACETYLTRANSFERASE-RELATED-RELATED"/>
    <property type="match status" value="1"/>
</dbReference>
<dbReference type="PROSITE" id="PS51186">
    <property type="entry name" value="GNAT"/>
    <property type="match status" value="1"/>
</dbReference>
<keyword evidence="1 4" id="KW-0808">Transferase</keyword>
<keyword evidence="5" id="KW-1185">Reference proteome</keyword>
<dbReference type="GO" id="GO:0016747">
    <property type="term" value="F:acyltransferase activity, transferring groups other than amino-acyl groups"/>
    <property type="evidence" value="ECO:0007669"/>
    <property type="project" value="InterPro"/>
</dbReference>
<dbReference type="STRING" id="1122155.SAMN02745158_01014"/>
<name>A0A1M4UWL4_9CLOT</name>
<dbReference type="AlphaFoldDB" id="A0A1M4UWL4"/>
<dbReference type="Proteomes" id="UP000184245">
    <property type="component" value="Unassembled WGS sequence"/>
</dbReference>
<dbReference type="Pfam" id="PF00583">
    <property type="entry name" value="Acetyltransf_1"/>
    <property type="match status" value="1"/>
</dbReference>
<dbReference type="Gene3D" id="3.40.630.30">
    <property type="match status" value="1"/>
</dbReference>
<protein>
    <submittedName>
        <fullName evidence="4">Acetyltransferase (GNAT) family protein</fullName>
    </submittedName>
</protein>
<evidence type="ECO:0000259" key="3">
    <source>
        <dbReference type="PROSITE" id="PS51186"/>
    </source>
</evidence>
<evidence type="ECO:0000256" key="2">
    <source>
        <dbReference type="ARBA" id="ARBA00023315"/>
    </source>
</evidence>
<proteinExistence type="predicted"/>
<dbReference type="RefSeq" id="WP_072849536.1">
    <property type="nucleotide sequence ID" value="NZ_FQVI01000003.1"/>
</dbReference>
<evidence type="ECO:0000256" key="1">
    <source>
        <dbReference type="ARBA" id="ARBA00022679"/>
    </source>
</evidence>
<sequence>MRIVHTSGEDPDFRLLCEELDRTLDRAIGGHDKRQKYLPHNRIETMDTVLLLYCQDRPAACAALRRYDEESAEIKRVFVSPPFRQHGFGRTLLCELIASARRMNCKRLLLETGEFLQASIRLYQSLGFYRIPNYPPYEKMDESYCMELLLDRSSQQKAKIQY</sequence>
<dbReference type="InterPro" id="IPR016181">
    <property type="entry name" value="Acyl_CoA_acyltransferase"/>
</dbReference>
<dbReference type="OrthoDB" id="67353at2"/>
<feature type="domain" description="N-acetyltransferase" evidence="3">
    <location>
        <begin position="3"/>
        <end position="151"/>
    </location>
</feature>
<dbReference type="InterPro" id="IPR050832">
    <property type="entry name" value="Bact_Acetyltransf"/>
</dbReference>
<dbReference type="CDD" id="cd04301">
    <property type="entry name" value="NAT_SF"/>
    <property type="match status" value="1"/>
</dbReference>
<dbReference type="SUPFAM" id="SSF55729">
    <property type="entry name" value="Acyl-CoA N-acyltransferases (Nat)"/>
    <property type="match status" value="1"/>
</dbReference>
<gene>
    <name evidence="4" type="ORF">SAMN02745158_01014</name>
</gene>
<dbReference type="PANTHER" id="PTHR43877:SF2">
    <property type="entry name" value="AMINOALKYLPHOSPHONATE N-ACETYLTRANSFERASE-RELATED"/>
    <property type="match status" value="1"/>
</dbReference>
<keyword evidence="2" id="KW-0012">Acyltransferase</keyword>
<evidence type="ECO:0000313" key="5">
    <source>
        <dbReference type="Proteomes" id="UP000184245"/>
    </source>
</evidence>
<accession>A0A1M4UWL4</accession>
<dbReference type="EMBL" id="FQVI01000003">
    <property type="protein sequence ID" value="SHE61075.1"/>
    <property type="molecule type" value="Genomic_DNA"/>
</dbReference>
<evidence type="ECO:0000313" key="4">
    <source>
        <dbReference type="EMBL" id="SHE61075.1"/>
    </source>
</evidence>
<reference evidence="4 5" key="1">
    <citation type="submission" date="2016-11" db="EMBL/GenBank/DDBJ databases">
        <authorList>
            <person name="Jaros S."/>
            <person name="Januszkiewicz K."/>
            <person name="Wedrychowicz H."/>
        </authorList>
    </citation>
    <scope>NUCLEOTIDE SEQUENCE [LARGE SCALE GENOMIC DNA]</scope>
    <source>
        <strain evidence="4 5">DSM 17459</strain>
    </source>
</reference>